<accession>A0A4E0Q029</accession>
<dbReference type="SUPFAM" id="SSF88723">
    <property type="entry name" value="PIN domain-like"/>
    <property type="match status" value="1"/>
</dbReference>
<dbReference type="InterPro" id="IPR002716">
    <property type="entry name" value="PIN_dom"/>
</dbReference>
<reference evidence="2 3" key="1">
    <citation type="submission" date="2017-11" db="EMBL/GenBank/DDBJ databases">
        <title>Isolation and Characterization of Methanogenic Archaea from Saline Meromictic Lake at Siberia.</title>
        <authorList>
            <person name="Shen Y."/>
            <person name="Huang H.-H."/>
            <person name="Lai M.-C."/>
            <person name="Chen S.-C."/>
        </authorList>
    </citation>
    <scope>NUCLEOTIDE SEQUENCE [LARGE SCALE GENOMIC DNA]</scope>
    <source>
        <strain evidence="2 3">SY-01</strain>
    </source>
</reference>
<name>A0A4E0Q029_9EURY</name>
<comment type="caution">
    <text evidence="2">The sequence shown here is derived from an EMBL/GenBank/DDBJ whole genome shotgun (WGS) entry which is preliminary data.</text>
</comment>
<protein>
    <submittedName>
        <fullName evidence="2">DNA-binding protein</fullName>
    </submittedName>
</protein>
<dbReference type="Pfam" id="PF18477">
    <property type="entry name" value="PIN_9"/>
    <property type="match status" value="1"/>
</dbReference>
<dbReference type="InterPro" id="IPR041120">
    <property type="entry name" value="PIN_9"/>
</dbReference>
<keyword evidence="2" id="KW-0238">DNA-binding</keyword>
<dbReference type="InterPro" id="IPR029060">
    <property type="entry name" value="PIN-like_dom_sf"/>
</dbReference>
<organism evidence="2 3">
    <name type="scientific">Methanolobus halotolerans</name>
    <dbReference type="NCBI Taxonomy" id="2052935"/>
    <lineage>
        <taxon>Archaea</taxon>
        <taxon>Methanobacteriati</taxon>
        <taxon>Methanobacteriota</taxon>
        <taxon>Stenosarchaea group</taxon>
        <taxon>Methanomicrobia</taxon>
        <taxon>Methanosarcinales</taxon>
        <taxon>Methanosarcinaceae</taxon>
        <taxon>Methanolobus</taxon>
    </lineage>
</organism>
<dbReference type="SMART" id="SM00670">
    <property type="entry name" value="PINc"/>
    <property type="match status" value="1"/>
</dbReference>
<feature type="domain" description="PIN" evidence="1">
    <location>
        <begin position="1"/>
        <end position="100"/>
    </location>
</feature>
<dbReference type="CDD" id="cd09879">
    <property type="entry name" value="PIN_VapC_AF0591-like"/>
    <property type="match status" value="1"/>
</dbReference>
<sequence length="125" mass="14124">MKVIIDTNGLMIPVQFNVDIFEELKRLGYDRYIVPLSVIRELESLRKGLKGKDRTAAKVAYSLAQRCDIVETSGHADDVIIDLAAKLCAAVLTNDIGLRNRLEDRSIPIICLRQKNRLEKITDEV</sequence>
<gene>
    <name evidence="2" type="ORF">CUN85_00380</name>
</gene>
<proteinExistence type="predicted"/>
<evidence type="ECO:0000259" key="1">
    <source>
        <dbReference type="SMART" id="SM00670"/>
    </source>
</evidence>
<dbReference type="RefSeq" id="WP_135387859.1">
    <property type="nucleotide sequence ID" value="NZ_PGGK01000001.1"/>
</dbReference>
<evidence type="ECO:0000313" key="3">
    <source>
        <dbReference type="Proteomes" id="UP000297295"/>
    </source>
</evidence>
<keyword evidence="3" id="KW-1185">Reference proteome</keyword>
<evidence type="ECO:0000313" key="2">
    <source>
        <dbReference type="EMBL" id="TGC11377.1"/>
    </source>
</evidence>
<dbReference type="EMBL" id="PGGK01000001">
    <property type="protein sequence ID" value="TGC11377.1"/>
    <property type="molecule type" value="Genomic_DNA"/>
</dbReference>
<dbReference type="Proteomes" id="UP000297295">
    <property type="component" value="Unassembled WGS sequence"/>
</dbReference>
<dbReference type="AlphaFoldDB" id="A0A4E0Q029"/>
<dbReference type="Gene3D" id="3.40.50.1010">
    <property type="entry name" value="5'-nuclease"/>
    <property type="match status" value="1"/>
</dbReference>
<dbReference type="OrthoDB" id="15280at2157"/>
<dbReference type="GO" id="GO:0003677">
    <property type="term" value="F:DNA binding"/>
    <property type="evidence" value="ECO:0007669"/>
    <property type="project" value="UniProtKB-KW"/>
</dbReference>